<name>A0AAW1NJM2_SAPOF</name>
<evidence type="ECO:0000256" key="1">
    <source>
        <dbReference type="ARBA" id="ARBA00009614"/>
    </source>
</evidence>
<evidence type="ECO:0000256" key="6">
    <source>
        <dbReference type="ARBA" id="ARBA00022833"/>
    </source>
</evidence>
<feature type="active site" evidence="10">
    <location>
        <position position="280"/>
    </location>
</feature>
<dbReference type="GO" id="GO:0004222">
    <property type="term" value="F:metalloendopeptidase activity"/>
    <property type="evidence" value="ECO:0007669"/>
    <property type="project" value="InterPro"/>
</dbReference>
<dbReference type="Proteomes" id="UP001443914">
    <property type="component" value="Unassembled WGS sequence"/>
</dbReference>
<feature type="chain" id="PRO_5043407764" description="Peptidase metallopeptidase domain-containing protein" evidence="12">
    <location>
        <begin position="25"/>
        <end position="369"/>
    </location>
</feature>
<keyword evidence="15" id="KW-1185">Reference proteome</keyword>
<dbReference type="GO" id="GO:0030198">
    <property type="term" value="P:extracellular matrix organization"/>
    <property type="evidence" value="ECO:0007669"/>
    <property type="project" value="TreeGrafter"/>
</dbReference>
<dbReference type="EMBL" id="JBDFQZ010000001">
    <property type="protein sequence ID" value="KAK9757805.1"/>
    <property type="molecule type" value="Genomic_DNA"/>
</dbReference>
<keyword evidence="3 11" id="KW-0479">Metal-binding</keyword>
<dbReference type="SUPFAM" id="SSF55486">
    <property type="entry name" value="Metalloproteases ('zincins'), catalytic domain"/>
    <property type="match status" value="1"/>
</dbReference>
<dbReference type="InterPro" id="IPR024079">
    <property type="entry name" value="MetalloPept_cat_dom_sf"/>
</dbReference>
<feature type="binding site" evidence="11">
    <location>
        <position position="251"/>
    </location>
    <ligand>
        <name>Zn(2+)</name>
        <dbReference type="ChEBI" id="CHEBI:29105"/>
        <label>1</label>
    </ligand>
</feature>
<feature type="domain" description="Peptidase metallopeptidase" evidence="13">
    <location>
        <begin position="157"/>
        <end position="324"/>
    </location>
</feature>
<feature type="binding site" evidence="11">
    <location>
        <position position="297"/>
    </location>
    <ligand>
        <name>Zn(2+)</name>
        <dbReference type="ChEBI" id="CHEBI:29105"/>
        <label>2</label>
        <note>catalytic</note>
    </ligand>
</feature>
<comment type="caution">
    <text evidence="14">The sequence shown here is derived from an EMBL/GenBank/DDBJ whole genome shotgun (WGS) entry which is preliminary data.</text>
</comment>
<dbReference type="GO" id="GO:0006508">
    <property type="term" value="P:proteolysis"/>
    <property type="evidence" value="ECO:0007669"/>
    <property type="project" value="UniProtKB-KW"/>
</dbReference>
<evidence type="ECO:0000256" key="7">
    <source>
        <dbReference type="ARBA" id="ARBA00023049"/>
    </source>
</evidence>
<evidence type="ECO:0000256" key="10">
    <source>
        <dbReference type="PIRSR" id="PIRSR621190-1"/>
    </source>
</evidence>
<accession>A0AAW1NJM2</accession>
<dbReference type="GO" id="GO:0031012">
    <property type="term" value="C:extracellular matrix"/>
    <property type="evidence" value="ECO:0007669"/>
    <property type="project" value="InterPro"/>
</dbReference>
<reference evidence="14" key="1">
    <citation type="submission" date="2024-03" db="EMBL/GenBank/DDBJ databases">
        <title>WGS assembly of Saponaria officinalis var. Norfolk2.</title>
        <authorList>
            <person name="Jenkins J."/>
            <person name="Shu S."/>
            <person name="Grimwood J."/>
            <person name="Barry K."/>
            <person name="Goodstein D."/>
            <person name="Schmutz J."/>
            <person name="Leebens-Mack J."/>
            <person name="Osbourn A."/>
        </authorList>
    </citation>
    <scope>NUCLEOTIDE SEQUENCE [LARGE SCALE GENOMIC DNA]</scope>
    <source>
        <strain evidence="14">JIC</strain>
    </source>
</reference>
<dbReference type="InterPro" id="IPR021190">
    <property type="entry name" value="Pept_M10A"/>
</dbReference>
<dbReference type="AlphaFoldDB" id="A0AAW1NJM2"/>
<dbReference type="PRINTS" id="PR00138">
    <property type="entry name" value="MATRIXIN"/>
</dbReference>
<dbReference type="Pfam" id="PF00413">
    <property type="entry name" value="Peptidase_M10"/>
    <property type="match status" value="1"/>
</dbReference>
<dbReference type="FunFam" id="3.40.390.10:FF:000018">
    <property type="entry name" value="Metalloendoproteinase 1"/>
    <property type="match status" value="1"/>
</dbReference>
<gene>
    <name evidence="14" type="ORF">RND81_01G187100</name>
</gene>
<evidence type="ECO:0000259" key="13">
    <source>
        <dbReference type="SMART" id="SM00235"/>
    </source>
</evidence>
<feature type="binding site" evidence="11">
    <location>
        <position position="234"/>
    </location>
    <ligand>
        <name>Ca(2+)</name>
        <dbReference type="ChEBI" id="CHEBI:29108"/>
        <label>3</label>
    </ligand>
</feature>
<comment type="cofactor">
    <cofactor evidence="11">
        <name>Zn(2+)</name>
        <dbReference type="ChEBI" id="CHEBI:29105"/>
    </cofactor>
    <text evidence="11">Binds 2 Zn(2+) ions per subunit.</text>
</comment>
<evidence type="ECO:0000256" key="4">
    <source>
        <dbReference type="ARBA" id="ARBA00022729"/>
    </source>
</evidence>
<feature type="binding site" evidence="11">
    <location>
        <position position="226"/>
    </location>
    <ligand>
        <name>Zn(2+)</name>
        <dbReference type="ChEBI" id="CHEBI:29105"/>
        <label>1</label>
    </ligand>
</feature>
<comment type="similarity">
    <text evidence="1">Belongs to the peptidase M10A family. Matrix metalloproteinases (MMPs) subfamily.</text>
</comment>
<comment type="cofactor">
    <cofactor evidence="11">
        <name>Ca(2+)</name>
        <dbReference type="ChEBI" id="CHEBI:29108"/>
    </cofactor>
    <text evidence="11">Can bind about 5 Ca(2+) ions per subunit.</text>
</comment>
<keyword evidence="5" id="KW-0378">Hydrolase</keyword>
<feature type="binding site" evidence="11">
    <location>
        <position position="216"/>
    </location>
    <ligand>
        <name>Ca(2+)</name>
        <dbReference type="ChEBI" id="CHEBI:29108"/>
        <label>2</label>
    </ligand>
</feature>
<dbReference type="InterPro" id="IPR002477">
    <property type="entry name" value="Peptidoglycan-bd-like"/>
</dbReference>
<evidence type="ECO:0000313" key="15">
    <source>
        <dbReference type="Proteomes" id="UP001443914"/>
    </source>
</evidence>
<evidence type="ECO:0000256" key="12">
    <source>
        <dbReference type="SAM" id="SignalP"/>
    </source>
</evidence>
<dbReference type="SMART" id="SM00235">
    <property type="entry name" value="ZnMc"/>
    <property type="match status" value="1"/>
</dbReference>
<feature type="binding site" evidence="11">
    <location>
        <position position="228"/>
    </location>
    <ligand>
        <name>Zn(2+)</name>
        <dbReference type="ChEBI" id="CHEBI:29105"/>
        <label>1</label>
    </ligand>
</feature>
<dbReference type="InterPro" id="IPR036365">
    <property type="entry name" value="PGBD-like_sf"/>
</dbReference>
<evidence type="ECO:0000256" key="9">
    <source>
        <dbReference type="ARBA" id="ARBA00023180"/>
    </source>
</evidence>
<dbReference type="InterPro" id="IPR006026">
    <property type="entry name" value="Peptidase_Metallo"/>
</dbReference>
<dbReference type="SUPFAM" id="SSF47090">
    <property type="entry name" value="PGBD-like"/>
    <property type="match status" value="1"/>
</dbReference>
<feature type="binding site" evidence="11">
    <location>
        <position position="289"/>
    </location>
    <ligand>
        <name>Zn(2+)</name>
        <dbReference type="ChEBI" id="CHEBI:29105"/>
        <label>2</label>
        <note>catalytic</note>
    </ligand>
</feature>
<evidence type="ECO:0000256" key="8">
    <source>
        <dbReference type="ARBA" id="ARBA00023145"/>
    </source>
</evidence>
<keyword evidence="9" id="KW-0325">Glycoprotein</keyword>
<feature type="signal peptide" evidence="12">
    <location>
        <begin position="1"/>
        <end position="24"/>
    </location>
</feature>
<dbReference type="GO" id="GO:0030574">
    <property type="term" value="P:collagen catabolic process"/>
    <property type="evidence" value="ECO:0007669"/>
    <property type="project" value="TreeGrafter"/>
</dbReference>
<dbReference type="CDD" id="cd04278">
    <property type="entry name" value="ZnMc_MMP"/>
    <property type="match status" value="1"/>
</dbReference>
<dbReference type="Gene3D" id="3.40.390.10">
    <property type="entry name" value="Collagenase (Catalytic Domain)"/>
    <property type="match status" value="1"/>
</dbReference>
<keyword evidence="8" id="KW-0865">Zymogen</keyword>
<protein>
    <recommendedName>
        <fullName evidence="13">Peptidase metallopeptidase domain-containing protein</fullName>
    </recommendedName>
</protein>
<keyword evidence="2" id="KW-0645">Protease</keyword>
<feature type="binding site" evidence="11">
    <location>
        <position position="233"/>
    </location>
    <ligand>
        <name>Ca(2+)</name>
        <dbReference type="ChEBI" id="CHEBI:29108"/>
        <label>3</label>
    </ligand>
</feature>
<keyword evidence="11" id="KW-0106">Calcium</keyword>
<feature type="binding site" evidence="11">
    <location>
        <position position="283"/>
    </location>
    <ligand>
        <name>Zn(2+)</name>
        <dbReference type="ChEBI" id="CHEBI:29105"/>
        <label>2</label>
        <note>catalytic</note>
    </ligand>
</feature>
<evidence type="ECO:0000256" key="3">
    <source>
        <dbReference type="ARBA" id="ARBA00022723"/>
    </source>
</evidence>
<organism evidence="14 15">
    <name type="scientific">Saponaria officinalis</name>
    <name type="common">Common soapwort</name>
    <name type="synonym">Lychnis saponaria</name>
    <dbReference type="NCBI Taxonomy" id="3572"/>
    <lineage>
        <taxon>Eukaryota</taxon>
        <taxon>Viridiplantae</taxon>
        <taxon>Streptophyta</taxon>
        <taxon>Embryophyta</taxon>
        <taxon>Tracheophyta</taxon>
        <taxon>Spermatophyta</taxon>
        <taxon>Magnoliopsida</taxon>
        <taxon>eudicotyledons</taxon>
        <taxon>Gunneridae</taxon>
        <taxon>Pentapetalae</taxon>
        <taxon>Caryophyllales</taxon>
        <taxon>Caryophyllaceae</taxon>
        <taxon>Caryophylleae</taxon>
        <taxon>Saponaria</taxon>
    </lineage>
</organism>
<dbReference type="PANTHER" id="PTHR10201">
    <property type="entry name" value="MATRIX METALLOPROTEINASE"/>
    <property type="match status" value="1"/>
</dbReference>
<sequence>MYSFLINHISIFFTISLIITHSSSTTIHSQNQDHKHPHVWHKFNKLINAKKGNRIEGIVDLKRYFHHFGYYHHVFPSYNLTETPFTNVFDDHLERVVTRYQKTFGLPSTGALDPSTLSLIMSPRCGVPDHKIINLKNTNKRPSSSLHETRHYLYFPGQPRWTREIPINLSYAFSREDMINYLSMQDIKGAFQRSFLKWASIIPVNFYETMDYDIADIKIGFYSGDHGDGEAFDGVLGVLAHAFSPENGRFHLDADETWAVDFDTQGSKLAIDLESVALHEIGHLLGLAHSTTEESVMYPSLKPREKKSKLRFDDIEGVQNLYGTNPNFSLGSLLESETSSSIQCIDHLRSTLLHKFASFVLISIICLCL</sequence>
<dbReference type="GO" id="GO:0008270">
    <property type="term" value="F:zinc ion binding"/>
    <property type="evidence" value="ECO:0007669"/>
    <property type="project" value="InterPro"/>
</dbReference>
<dbReference type="InterPro" id="IPR033739">
    <property type="entry name" value="M10A_MMP"/>
</dbReference>
<evidence type="ECO:0000256" key="11">
    <source>
        <dbReference type="PIRSR" id="PIRSR621190-2"/>
    </source>
</evidence>
<feature type="binding site" evidence="11">
    <location>
        <position position="241"/>
    </location>
    <ligand>
        <name>Zn(2+)</name>
        <dbReference type="ChEBI" id="CHEBI:29105"/>
        <label>1</label>
    </ligand>
</feature>
<keyword evidence="4 12" id="KW-0732">Signal</keyword>
<proteinExistence type="inferred from homology"/>
<feature type="binding site" evidence="11">
    <location>
        <position position="253"/>
    </location>
    <ligand>
        <name>Ca(2+)</name>
        <dbReference type="ChEBI" id="CHEBI:29108"/>
        <label>3</label>
    </ligand>
</feature>
<dbReference type="InterPro" id="IPR001818">
    <property type="entry name" value="Pept_M10_metallopeptidase"/>
</dbReference>
<evidence type="ECO:0000256" key="5">
    <source>
        <dbReference type="ARBA" id="ARBA00022801"/>
    </source>
</evidence>
<keyword evidence="6 11" id="KW-0862">Zinc</keyword>
<evidence type="ECO:0000313" key="14">
    <source>
        <dbReference type="EMBL" id="KAK9757805.1"/>
    </source>
</evidence>
<feature type="binding site" description="in inhibited form" evidence="11">
    <location>
        <position position="125"/>
    </location>
    <ligand>
        <name>Zn(2+)</name>
        <dbReference type="ChEBI" id="CHEBI:29105"/>
        <label>2</label>
        <note>catalytic</note>
    </ligand>
</feature>
<feature type="binding site" evidence="11">
    <location>
        <position position="256"/>
    </location>
    <ligand>
        <name>Ca(2+)</name>
        <dbReference type="ChEBI" id="CHEBI:29108"/>
        <label>1</label>
    </ligand>
</feature>
<dbReference type="Pfam" id="PF01471">
    <property type="entry name" value="PG_binding_1"/>
    <property type="match status" value="1"/>
</dbReference>
<feature type="binding site" evidence="11">
    <location>
        <position position="256"/>
    </location>
    <ligand>
        <name>Ca(2+)</name>
        <dbReference type="ChEBI" id="CHEBI:29108"/>
        <label>3</label>
    </ligand>
</feature>
<feature type="binding site" evidence="11">
    <location>
        <position position="279"/>
    </location>
    <ligand>
        <name>Zn(2+)</name>
        <dbReference type="ChEBI" id="CHEBI:29105"/>
        <label>2</label>
        <note>catalytic</note>
    </ligand>
</feature>
<evidence type="ECO:0000256" key="2">
    <source>
        <dbReference type="ARBA" id="ARBA00022670"/>
    </source>
</evidence>
<keyword evidence="7" id="KW-0482">Metalloprotease</keyword>
<dbReference type="PANTHER" id="PTHR10201:SF321">
    <property type="entry name" value="METALLOENDOPROTEINASE 4-MMP"/>
    <property type="match status" value="1"/>
</dbReference>